<protein>
    <submittedName>
        <fullName evidence="2">Uncharacterized protein</fullName>
    </submittedName>
</protein>
<dbReference type="EMBL" id="RSFA01000082">
    <property type="protein sequence ID" value="RSD30123.1"/>
    <property type="molecule type" value="Genomic_DNA"/>
</dbReference>
<evidence type="ECO:0000313" key="4">
    <source>
        <dbReference type="Proteomes" id="UP000565719"/>
    </source>
</evidence>
<dbReference type="OrthoDB" id="5875501at2"/>
<dbReference type="EMBL" id="VTXC01000023">
    <property type="protein sequence ID" value="NOH71682.1"/>
    <property type="molecule type" value="Genomic_DNA"/>
</dbReference>
<keyword evidence="3" id="KW-1185">Reference proteome</keyword>
<reference evidence="1 4" key="2">
    <citation type="submission" date="2019-09" db="EMBL/GenBank/DDBJ databases">
        <title>Draft genome sequencing and comparative genomics of hatchery-associated Vibrios.</title>
        <authorList>
            <person name="Kehlet-Delgado H."/>
            <person name="Mueller R.S."/>
        </authorList>
    </citation>
    <scope>NUCLEOTIDE SEQUENCE [LARGE SCALE GENOMIC DNA]</scope>
    <source>
        <strain evidence="1 4">99-46-Y</strain>
    </source>
</reference>
<evidence type="ECO:0000313" key="2">
    <source>
        <dbReference type="EMBL" id="RSD30123.1"/>
    </source>
</evidence>
<dbReference type="Proteomes" id="UP000565719">
    <property type="component" value="Unassembled WGS sequence"/>
</dbReference>
<accession>A0A427U099</accession>
<name>A0A427U099_9VIBR</name>
<proteinExistence type="predicted"/>
<evidence type="ECO:0000313" key="3">
    <source>
        <dbReference type="Proteomes" id="UP000269041"/>
    </source>
</evidence>
<reference evidence="2 3" key="1">
    <citation type="submission" date="2018-12" db="EMBL/GenBank/DDBJ databases">
        <title>Genomic taxonomy of the Vibrionaceae family.</title>
        <authorList>
            <person name="Gomez-Gil B."/>
            <person name="Enciso-Ibarra K."/>
        </authorList>
    </citation>
    <scope>NUCLEOTIDE SEQUENCE [LARGE SCALE GENOMIC DNA]</scope>
    <source>
        <strain evidence="2 3">CAIM 594</strain>
    </source>
</reference>
<sequence>MLTLPTSLTNQFKQCILTTRILKKESVSFHQLINGLNGYSGLLSMTNEHLLCCCDKATLNEFRETGVLFSGHLFKLNELDALSITEAPVFANAAKVIK</sequence>
<evidence type="ECO:0000313" key="1">
    <source>
        <dbReference type="EMBL" id="NOH71682.1"/>
    </source>
</evidence>
<comment type="caution">
    <text evidence="2">The sequence shown here is derived from an EMBL/GenBank/DDBJ whole genome shotgun (WGS) entry which is preliminary data.</text>
</comment>
<dbReference type="Proteomes" id="UP000269041">
    <property type="component" value="Unassembled WGS sequence"/>
</dbReference>
<dbReference type="AlphaFoldDB" id="A0A427U099"/>
<gene>
    <name evidence="2" type="ORF">EJA03_15520</name>
    <name evidence="1" type="ORF">F0225_10080</name>
</gene>
<organism evidence="2 3">
    <name type="scientific">Vibrio pectenicida</name>
    <dbReference type="NCBI Taxonomy" id="62763"/>
    <lineage>
        <taxon>Bacteria</taxon>
        <taxon>Pseudomonadati</taxon>
        <taxon>Pseudomonadota</taxon>
        <taxon>Gammaproteobacteria</taxon>
        <taxon>Vibrionales</taxon>
        <taxon>Vibrionaceae</taxon>
        <taxon>Vibrio</taxon>
    </lineage>
</organism>
<dbReference type="RefSeq" id="WP_125322641.1">
    <property type="nucleotide sequence ID" value="NZ_AP024890.1"/>
</dbReference>